<keyword evidence="2" id="KW-0812">Transmembrane</keyword>
<keyword evidence="3" id="KW-1133">Transmembrane helix</keyword>
<dbReference type="STRING" id="1605367.AFM12_15085"/>
<comment type="caution">
    <text evidence="6">The sequence shown here is derived from an EMBL/GenBank/DDBJ whole genome shotgun (WGS) entry which is preliminary data.</text>
</comment>
<comment type="subcellular location">
    <subcellularLocation>
        <location evidence="1">Endomembrane system</location>
        <topology evidence="1">Multi-pass membrane protein</topology>
    </subcellularLocation>
</comment>
<name>A0A0P7BJI4_9BACT</name>
<evidence type="ECO:0000313" key="6">
    <source>
        <dbReference type="EMBL" id="KPM47355.1"/>
    </source>
</evidence>
<keyword evidence="7" id="KW-1185">Reference proteome</keyword>
<organism evidence="6 7">
    <name type="scientific">Jiulongibacter sediminis</name>
    <dbReference type="NCBI Taxonomy" id="1605367"/>
    <lineage>
        <taxon>Bacteria</taxon>
        <taxon>Pseudomonadati</taxon>
        <taxon>Bacteroidota</taxon>
        <taxon>Cytophagia</taxon>
        <taxon>Cytophagales</taxon>
        <taxon>Leadbetterellaceae</taxon>
        <taxon>Jiulongibacter</taxon>
    </lineage>
</organism>
<dbReference type="InterPro" id="IPR010652">
    <property type="entry name" value="DUF1232"/>
</dbReference>
<dbReference type="EMBL" id="LGTQ01000012">
    <property type="protein sequence ID" value="KPM47355.1"/>
    <property type="molecule type" value="Genomic_DNA"/>
</dbReference>
<reference evidence="6 7" key="1">
    <citation type="submission" date="2015-07" db="EMBL/GenBank/DDBJ databases">
        <title>The draft genome sequence of Leadbetterella sp. JN14-9.</title>
        <authorList>
            <person name="Liu Y."/>
            <person name="Du J."/>
            <person name="Shao Z."/>
        </authorList>
    </citation>
    <scope>NUCLEOTIDE SEQUENCE [LARGE SCALE GENOMIC DNA]</scope>
    <source>
        <strain evidence="6 7">JN14-9</strain>
    </source>
</reference>
<accession>A0A0P7BJI4</accession>
<dbReference type="Proteomes" id="UP000050454">
    <property type="component" value="Unassembled WGS sequence"/>
</dbReference>
<feature type="domain" description="DUF1232" evidence="5">
    <location>
        <begin position="79"/>
        <end position="112"/>
    </location>
</feature>
<evidence type="ECO:0000256" key="2">
    <source>
        <dbReference type="ARBA" id="ARBA00022692"/>
    </source>
</evidence>
<evidence type="ECO:0000256" key="3">
    <source>
        <dbReference type="ARBA" id="ARBA00022989"/>
    </source>
</evidence>
<protein>
    <recommendedName>
        <fullName evidence="5">DUF1232 domain-containing protein</fullName>
    </recommendedName>
</protein>
<evidence type="ECO:0000256" key="1">
    <source>
        <dbReference type="ARBA" id="ARBA00004127"/>
    </source>
</evidence>
<evidence type="ECO:0000259" key="5">
    <source>
        <dbReference type="Pfam" id="PF06803"/>
    </source>
</evidence>
<proteinExistence type="predicted"/>
<keyword evidence="4" id="KW-0472">Membrane</keyword>
<evidence type="ECO:0000256" key="4">
    <source>
        <dbReference type="ARBA" id="ARBA00023136"/>
    </source>
</evidence>
<dbReference type="Pfam" id="PF06803">
    <property type="entry name" value="DUF1232"/>
    <property type="match status" value="1"/>
</dbReference>
<gene>
    <name evidence="6" type="ORF">AFM12_15085</name>
</gene>
<sequence>MLKRVLKSVFFKNSMGKAGRISRNAGSLLALLKNALNKTQELGVGGAFDSIREKVVTLGKLLKAYASGQYRDIELKNLIIMIASLVYFLSPIDLVPDFLPLLGYADDIALLTYVLRSVAEEVEKFELWEMNKDLN</sequence>
<dbReference type="AlphaFoldDB" id="A0A0P7BJI4"/>
<evidence type="ECO:0000313" key="7">
    <source>
        <dbReference type="Proteomes" id="UP000050454"/>
    </source>
</evidence>
<dbReference type="GO" id="GO:0012505">
    <property type="term" value="C:endomembrane system"/>
    <property type="evidence" value="ECO:0007669"/>
    <property type="project" value="UniProtKB-SubCell"/>
</dbReference>